<dbReference type="GO" id="GO:0006950">
    <property type="term" value="P:response to stress"/>
    <property type="evidence" value="ECO:0007669"/>
    <property type="project" value="TreeGrafter"/>
</dbReference>
<dbReference type="EMBL" id="MYFO01000007">
    <property type="protein sequence ID" value="TFE89389.1"/>
    <property type="molecule type" value="Genomic_DNA"/>
</dbReference>
<dbReference type="GO" id="GO:0003700">
    <property type="term" value="F:DNA-binding transcription factor activity"/>
    <property type="evidence" value="ECO:0007669"/>
    <property type="project" value="InterPro"/>
</dbReference>
<comment type="caution">
    <text evidence="3">The sequence shown here is derived from an EMBL/GenBank/DDBJ whole genome shotgun (WGS) entry which is preliminary data.</text>
</comment>
<proteinExistence type="predicted"/>
<dbReference type="PANTHER" id="PTHR33164:SF99">
    <property type="entry name" value="MARR FAMILY REGULATORY PROTEIN"/>
    <property type="match status" value="1"/>
</dbReference>
<dbReference type="SUPFAM" id="SSF46785">
    <property type="entry name" value="Winged helix' DNA-binding domain"/>
    <property type="match status" value="1"/>
</dbReference>
<keyword evidence="4" id="KW-1185">Reference proteome</keyword>
<dbReference type="Proteomes" id="UP000298246">
    <property type="component" value="Unassembled WGS sequence"/>
</dbReference>
<name>A0A4Y8Q7N7_9BACL</name>
<dbReference type="PRINTS" id="PR00598">
    <property type="entry name" value="HTHMARR"/>
</dbReference>
<protein>
    <submittedName>
        <fullName evidence="3">MarR family transcriptional regulator</fullName>
    </submittedName>
</protein>
<dbReference type="Gene3D" id="1.10.10.10">
    <property type="entry name" value="Winged helix-like DNA-binding domain superfamily/Winged helix DNA-binding domain"/>
    <property type="match status" value="1"/>
</dbReference>
<feature type="domain" description="HTH marR-type" evidence="2">
    <location>
        <begin position="4"/>
        <end position="138"/>
    </location>
</feature>
<keyword evidence="1" id="KW-0238">DNA-binding</keyword>
<dbReference type="PANTHER" id="PTHR33164">
    <property type="entry name" value="TRANSCRIPTIONAL REGULATOR, MARR FAMILY"/>
    <property type="match status" value="1"/>
</dbReference>
<dbReference type="InterPro" id="IPR036390">
    <property type="entry name" value="WH_DNA-bd_sf"/>
</dbReference>
<organism evidence="3 4">
    <name type="scientific">Paenibacillus athensensis</name>
    <dbReference type="NCBI Taxonomy" id="1967502"/>
    <lineage>
        <taxon>Bacteria</taxon>
        <taxon>Bacillati</taxon>
        <taxon>Bacillota</taxon>
        <taxon>Bacilli</taxon>
        <taxon>Bacillales</taxon>
        <taxon>Paenibacillaceae</taxon>
        <taxon>Paenibacillus</taxon>
    </lineage>
</organism>
<evidence type="ECO:0000256" key="1">
    <source>
        <dbReference type="ARBA" id="ARBA00023125"/>
    </source>
</evidence>
<evidence type="ECO:0000259" key="2">
    <source>
        <dbReference type="PROSITE" id="PS50995"/>
    </source>
</evidence>
<dbReference type="PROSITE" id="PS50995">
    <property type="entry name" value="HTH_MARR_2"/>
    <property type="match status" value="1"/>
</dbReference>
<dbReference type="InterPro" id="IPR000835">
    <property type="entry name" value="HTH_MarR-typ"/>
</dbReference>
<dbReference type="SMART" id="SM00347">
    <property type="entry name" value="HTH_MARR"/>
    <property type="match status" value="1"/>
</dbReference>
<evidence type="ECO:0000313" key="4">
    <source>
        <dbReference type="Proteomes" id="UP000298246"/>
    </source>
</evidence>
<reference evidence="3 4" key="1">
    <citation type="submission" date="2017-03" db="EMBL/GenBank/DDBJ databases">
        <title>Isolation of Levoglucosan Utilizing Bacteria.</title>
        <authorList>
            <person name="Arya A.S."/>
        </authorList>
    </citation>
    <scope>NUCLEOTIDE SEQUENCE [LARGE SCALE GENOMIC DNA]</scope>
    <source>
        <strain evidence="3 4">MEC069</strain>
    </source>
</reference>
<dbReference type="InterPro" id="IPR039422">
    <property type="entry name" value="MarR/SlyA-like"/>
</dbReference>
<accession>A0A4Y8Q7N7</accession>
<dbReference type="Pfam" id="PF12802">
    <property type="entry name" value="MarR_2"/>
    <property type="match status" value="1"/>
</dbReference>
<dbReference type="OrthoDB" id="582199at2"/>
<dbReference type="InterPro" id="IPR036388">
    <property type="entry name" value="WH-like_DNA-bd_sf"/>
</dbReference>
<sequence length="152" mass="17317">MPLSYELVMTMAMSFRLIVDRLHEQLAACGYDDVRPAHGFVFQRLSFGGATGNEIAEHLSVTKQAASQMIEELTAKGYVTRRPHPADSRAKLVELSERGWGCIRETERHFHEIQRQIVELLGAQRAGELQLDQRRILQMLNDGKPASFRPVW</sequence>
<evidence type="ECO:0000313" key="3">
    <source>
        <dbReference type="EMBL" id="TFE89389.1"/>
    </source>
</evidence>
<dbReference type="GO" id="GO:0003677">
    <property type="term" value="F:DNA binding"/>
    <property type="evidence" value="ECO:0007669"/>
    <property type="project" value="UniProtKB-KW"/>
</dbReference>
<dbReference type="AlphaFoldDB" id="A0A4Y8Q7N7"/>
<gene>
    <name evidence="3" type="ORF">B5M42_07445</name>
</gene>